<dbReference type="PANTHER" id="PTHR14187:SF5">
    <property type="entry name" value="HEAT SHOCK 70 KDA PROTEIN 12A"/>
    <property type="match status" value="1"/>
</dbReference>
<name>A0A8W8IQ67_MAGGI</name>
<dbReference type="EnsemblMetazoa" id="G15347.1">
    <property type="protein sequence ID" value="G15347.1:cds"/>
    <property type="gene ID" value="G15347"/>
</dbReference>
<evidence type="ECO:0000313" key="2">
    <source>
        <dbReference type="Proteomes" id="UP000005408"/>
    </source>
</evidence>
<reference evidence="1" key="1">
    <citation type="submission" date="2022-08" db="UniProtKB">
        <authorList>
            <consortium name="EnsemblMetazoa"/>
        </authorList>
    </citation>
    <scope>IDENTIFICATION</scope>
    <source>
        <strain evidence="1">05x7-T-G4-1.051#20</strain>
    </source>
</reference>
<protein>
    <recommendedName>
        <fullName evidence="3">Heat shock 70 kDa protein 12B</fullName>
    </recommendedName>
</protein>
<organism evidence="1 2">
    <name type="scientific">Magallana gigas</name>
    <name type="common">Pacific oyster</name>
    <name type="synonym">Crassostrea gigas</name>
    <dbReference type="NCBI Taxonomy" id="29159"/>
    <lineage>
        <taxon>Eukaryota</taxon>
        <taxon>Metazoa</taxon>
        <taxon>Spiralia</taxon>
        <taxon>Lophotrochozoa</taxon>
        <taxon>Mollusca</taxon>
        <taxon>Bivalvia</taxon>
        <taxon>Autobranchia</taxon>
        <taxon>Pteriomorphia</taxon>
        <taxon>Ostreida</taxon>
        <taxon>Ostreoidea</taxon>
        <taxon>Ostreidae</taxon>
        <taxon>Magallana</taxon>
    </lineage>
</organism>
<proteinExistence type="predicted"/>
<sequence length="248" mass="28263">MMPYDKDGKLAGISKESLLICLEPEATAAYCKWSQIEKDNDALSFMKPGRSFLLLEDGGGTIDIAVQKVREDGKIQEINRVQVGYLKEIYMDEEFKNMMEDIVSKPICEALFRLFEKSKRVTQTGKVGRDHIQLTLLEIADNIVKCIADQGMKNEVELKRIKHRVQKFFYKVVDEIVVKIQDMLVSDTAEGIKFIIMEGRFLECEFLQRRIRDSFPIWTVVIPQGCGLAILKGAVLFGHDPDIIAARV</sequence>
<dbReference type="AlphaFoldDB" id="A0A8W8IQ67"/>
<evidence type="ECO:0008006" key="3">
    <source>
        <dbReference type="Google" id="ProtNLM"/>
    </source>
</evidence>
<evidence type="ECO:0000313" key="1">
    <source>
        <dbReference type="EnsemblMetazoa" id="G15347.1:cds"/>
    </source>
</evidence>
<keyword evidence="2" id="KW-1185">Reference proteome</keyword>
<dbReference type="PANTHER" id="PTHR14187">
    <property type="entry name" value="ALPHA KINASE/ELONGATION FACTOR 2 KINASE"/>
    <property type="match status" value="1"/>
</dbReference>
<dbReference type="Proteomes" id="UP000005408">
    <property type="component" value="Unassembled WGS sequence"/>
</dbReference>
<accession>A0A8W8IQ67</accession>